<organism evidence="2 3">
    <name type="scientific">Candidatus Hydrogenisulfobacillus filiaventi</name>
    <dbReference type="NCBI Taxonomy" id="2707344"/>
    <lineage>
        <taxon>Bacteria</taxon>
        <taxon>Bacillati</taxon>
        <taxon>Bacillota</taxon>
        <taxon>Clostridia</taxon>
        <taxon>Eubacteriales</taxon>
        <taxon>Clostridiales Family XVII. Incertae Sedis</taxon>
        <taxon>Candidatus Hydrogenisulfobacillus</taxon>
    </lineage>
</organism>
<evidence type="ECO:0000313" key="2">
    <source>
        <dbReference type="EMBL" id="CAB1128228.1"/>
    </source>
</evidence>
<feature type="compositionally biased region" description="Gly residues" evidence="1">
    <location>
        <begin position="354"/>
        <end position="365"/>
    </location>
</feature>
<dbReference type="KEGG" id="hfv:R50_0722"/>
<feature type="region of interest" description="Disordered" evidence="1">
    <location>
        <begin position="312"/>
        <end position="380"/>
    </location>
</feature>
<reference evidence="2 3" key="1">
    <citation type="submission" date="2020-02" db="EMBL/GenBank/DDBJ databases">
        <authorList>
            <person name="Hogendoorn C."/>
        </authorList>
    </citation>
    <scope>NUCLEOTIDE SEQUENCE [LARGE SCALE GENOMIC DNA]</scope>
    <source>
        <strain evidence="2">R501</strain>
    </source>
</reference>
<name>A0A6F8ZED1_9FIRM</name>
<dbReference type="AlphaFoldDB" id="A0A6F8ZED1"/>
<keyword evidence="3" id="KW-1185">Reference proteome</keyword>
<gene>
    <name evidence="2" type="ORF">R50_0722</name>
</gene>
<sequence>MLFTDWETTTAGALRELFLLPPTDAAWWVSRRRTDGMPLEVVLHVLWLRGAHPLAGERLPDPMTVAELGGWARLLMGVRGPAAWRGAARLGATVLTLRPGKPAPLAPAGGLTLEQAWRRGLREAAEAAVLETVEQEGLAGVLARAAARRPRGWMPALWWVVWQLGQRWGGDAPALRLAARWQAGPPSAGLAVPPAPVRRGGLESLGLEREAVAAVRRALTGAGQGGTYLDRLQAAAEPALALDTAPLRDAVRLAAADLLLGAGEDWPDRARLLAWTVAVTALAGFVPGARKRRIVWRAAARVAALAAAGGGGGWGGGGAGQRRPRLGCRSAVGGGGGGGQRRCRPSGASPGRTGRAGHGGLGRAHGSGLRRAGAARSADPARGLDSLGAAGAGSLPGGYGVADGASGAAGCRTA</sequence>
<dbReference type="EMBL" id="LR778114">
    <property type="protein sequence ID" value="CAB1128228.1"/>
    <property type="molecule type" value="Genomic_DNA"/>
</dbReference>
<evidence type="ECO:0000256" key="1">
    <source>
        <dbReference type="SAM" id="MobiDB-lite"/>
    </source>
</evidence>
<evidence type="ECO:0000313" key="3">
    <source>
        <dbReference type="Proteomes" id="UP000503399"/>
    </source>
</evidence>
<accession>A0A6F8ZED1</accession>
<proteinExistence type="predicted"/>
<feature type="compositionally biased region" description="Low complexity" evidence="1">
    <location>
        <begin position="366"/>
        <end position="380"/>
    </location>
</feature>
<dbReference type="Proteomes" id="UP000503399">
    <property type="component" value="Chromosome"/>
</dbReference>
<protein>
    <submittedName>
        <fullName evidence="2">Uncharacterized protein</fullName>
    </submittedName>
</protein>